<sequence>MKYFRFSIDTNILISSTFYYRFKTLPEIFREDKVYDFSIFIMRFFERILRNKGIKFGILTPSTLKELNLIKPKIILKKLEERFSNDQEGFRKAINELSSLLNRINDNLKRVLKIFSKGKAYINDTRVRKIYKKVDNMYKNFINQSKNMKEEIKRKVEDHINNFYAKYFQNMEAYQEIEEAKETARQTQIIRLSKKPVKENDKEILSEIIYERKRCIQENPRFRNNLNFYFITEDTHFSRKYNKRFNFYSTPITTKIKKLFDIDCVRVNQFAGLITNRELNLEK</sequence>
<reference evidence="1" key="1">
    <citation type="journal article" date="2015" name="Nature">
        <title>Complex archaea that bridge the gap between prokaryotes and eukaryotes.</title>
        <authorList>
            <person name="Spang A."/>
            <person name="Saw J.H."/>
            <person name="Jorgensen S.L."/>
            <person name="Zaremba-Niedzwiedzka K."/>
            <person name="Martijn J."/>
            <person name="Lind A.E."/>
            <person name="van Eijk R."/>
            <person name="Schleper C."/>
            <person name="Guy L."/>
            <person name="Ettema T.J."/>
        </authorList>
    </citation>
    <scope>NUCLEOTIDE SEQUENCE</scope>
</reference>
<gene>
    <name evidence="1" type="ORF">LCGC14_1256920</name>
</gene>
<evidence type="ECO:0000313" key="1">
    <source>
        <dbReference type="EMBL" id="KKM88622.1"/>
    </source>
</evidence>
<dbReference type="AlphaFoldDB" id="A0A0F9P592"/>
<proteinExistence type="predicted"/>
<dbReference type="EMBL" id="LAZR01006934">
    <property type="protein sequence ID" value="KKM88622.1"/>
    <property type="molecule type" value="Genomic_DNA"/>
</dbReference>
<evidence type="ECO:0008006" key="2">
    <source>
        <dbReference type="Google" id="ProtNLM"/>
    </source>
</evidence>
<comment type="caution">
    <text evidence="1">The sequence shown here is derived from an EMBL/GenBank/DDBJ whole genome shotgun (WGS) entry which is preliminary data.</text>
</comment>
<protein>
    <recommendedName>
        <fullName evidence="2">DUF4935 domain-containing protein</fullName>
    </recommendedName>
</protein>
<accession>A0A0F9P592</accession>
<name>A0A0F9P592_9ZZZZ</name>
<organism evidence="1">
    <name type="scientific">marine sediment metagenome</name>
    <dbReference type="NCBI Taxonomy" id="412755"/>
    <lineage>
        <taxon>unclassified sequences</taxon>
        <taxon>metagenomes</taxon>
        <taxon>ecological metagenomes</taxon>
    </lineage>
</organism>